<dbReference type="InterPro" id="IPR037289">
    <property type="entry name" value="Elp2"/>
</dbReference>
<evidence type="ECO:0000256" key="7">
    <source>
        <dbReference type="ARBA" id="ARBA00022574"/>
    </source>
</evidence>
<feature type="repeat" description="WD" evidence="11">
    <location>
        <begin position="228"/>
        <end position="277"/>
    </location>
</feature>
<dbReference type="PROSITE" id="PS50294">
    <property type="entry name" value="WD_REPEATS_REGION"/>
    <property type="match status" value="1"/>
</dbReference>
<dbReference type="SUPFAM" id="SSF50998">
    <property type="entry name" value="Quinoprotein alcohol dehydrogenase-like"/>
    <property type="match status" value="1"/>
</dbReference>
<feature type="region of interest" description="Disordered" evidence="12">
    <location>
        <begin position="552"/>
        <end position="573"/>
    </location>
</feature>
<keyword evidence="8" id="KW-0819">tRNA processing</keyword>
<dbReference type="InterPro" id="IPR020472">
    <property type="entry name" value="WD40_PAC1"/>
</dbReference>
<dbReference type="InterPro" id="IPR015943">
    <property type="entry name" value="WD40/YVTN_repeat-like_dom_sf"/>
</dbReference>
<name>A0A811PL14_9POAL</name>
<dbReference type="PROSITE" id="PS50082">
    <property type="entry name" value="WD_REPEATS_2"/>
    <property type="match status" value="3"/>
</dbReference>
<evidence type="ECO:0000256" key="12">
    <source>
        <dbReference type="SAM" id="MobiDB-lite"/>
    </source>
</evidence>
<reference evidence="13" key="1">
    <citation type="submission" date="2020-10" db="EMBL/GenBank/DDBJ databases">
        <authorList>
            <person name="Han B."/>
            <person name="Lu T."/>
            <person name="Zhao Q."/>
            <person name="Huang X."/>
            <person name="Zhao Y."/>
        </authorList>
    </citation>
    <scope>NUCLEOTIDE SEQUENCE</scope>
</reference>
<keyword evidence="6" id="KW-0963">Cytoplasm</keyword>
<dbReference type="PANTHER" id="PTHR44111">
    <property type="entry name" value="ELONGATOR COMPLEX PROTEIN 2"/>
    <property type="match status" value="1"/>
</dbReference>
<dbReference type="Proteomes" id="UP000604825">
    <property type="component" value="Unassembled WGS sequence"/>
</dbReference>
<keyword evidence="14" id="KW-1185">Reference proteome</keyword>
<dbReference type="AlphaFoldDB" id="A0A811PL14"/>
<evidence type="ECO:0000256" key="10">
    <source>
        <dbReference type="ARBA" id="ARBA00023242"/>
    </source>
</evidence>
<evidence type="ECO:0000313" key="14">
    <source>
        <dbReference type="Proteomes" id="UP000604825"/>
    </source>
</evidence>
<evidence type="ECO:0000256" key="11">
    <source>
        <dbReference type="PROSITE-ProRule" id="PRU00221"/>
    </source>
</evidence>
<dbReference type="OrthoDB" id="27911at2759"/>
<dbReference type="EMBL" id="CAJGYO010000007">
    <property type="protein sequence ID" value="CAD6246174.1"/>
    <property type="molecule type" value="Genomic_DNA"/>
</dbReference>
<dbReference type="GO" id="GO:0005634">
    <property type="term" value="C:nucleus"/>
    <property type="evidence" value="ECO:0007669"/>
    <property type="project" value="UniProtKB-SubCell"/>
</dbReference>
<evidence type="ECO:0000256" key="6">
    <source>
        <dbReference type="ARBA" id="ARBA00022490"/>
    </source>
</evidence>
<evidence type="ECO:0000256" key="9">
    <source>
        <dbReference type="ARBA" id="ARBA00022737"/>
    </source>
</evidence>
<dbReference type="PRINTS" id="PR00320">
    <property type="entry name" value="GPROTEINBRPT"/>
</dbReference>
<evidence type="ECO:0000256" key="1">
    <source>
        <dbReference type="ARBA" id="ARBA00004123"/>
    </source>
</evidence>
<dbReference type="GO" id="GO:0005737">
    <property type="term" value="C:cytoplasm"/>
    <property type="evidence" value="ECO:0007669"/>
    <property type="project" value="UniProtKB-SubCell"/>
</dbReference>
<dbReference type="InterPro" id="IPR011047">
    <property type="entry name" value="Quinoprotein_ADH-like_sf"/>
</dbReference>
<organism evidence="13 14">
    <name type="scientific">Miscanthus lutarioriparius</name>
    <dbReference type="NCBI Taxonomy" id="422564"/>
    <lineage>
        <taxon>Eukaryota</taxon>
        <taxon>Viridiplantae</taxon>
        <taxon>Streptophyta</taxon>
        <taxon>Embryophyta</taxon>
        <taxon>Tracheophyta</taxon>
        <taxon>Spermatophyta</taxon>
        <taxon>Magnoliopsida</taxon>
        <taxon>Liliopsida</taxon>
        <taxon>Poales</taxon>
        <taxon>Poaceae</taxon>
        <taxon>PACMAD clade</taxon>
        <taxon>Panicoideae</taxon>
        <taxon>Andropogonodae</taxon>
        <taxon>Andropogoneae</taxon>
        <taxon>Saccharinae</taxon>
        <taxon>Miscanthus</taxon>
    </lineage>
</organism>
<comment type="pathway">
    <text evidence="3">tRNA modification; 5-methoxycarbonylmethyl-2-thiouridine-tRNA biosynthesis.</text>
</comment>
<protein>
    <recommendedName>
        <fullName evidence="5">Elongator complex protein 2</fullName>
    </recommendedName>
</protein>
<dbReference type="Pfam" id="PF00400">
    <property type="entry name" value="WD40"/>
    <property type="match status" value="7"/>
</dbReference>
<keyword evidence="7 11" id="KW-0853">WD repeat</keyword>
<gene>
    <name evidence="13" type="ORF">NCGR_LOCUS30444</name>
</gene>
<sequence length="870" mass="95419">MSPAAGEQLSGSHREGRSVEARRVFIGAGCNSVVNNVSWGACGLVAFGTQNAVALFSPLRGEIVATLPGQKAPVNCTLWLPTKKDVLQVRGRETHYLLSGSADGTIMAWKIGSGKGEWSHALQLPGMHKKGITCLAGRMVSDAVAIFASTSSDGIVVIWEMTIEPAPGGDCKVSCLHSLSIGLKPMVSLSLAVLPERGHLILAMGGLDHKIHIYCGDKAGKFIKACELKGHSDWIRSLDFSLPVMMGGEKHNLFLVSSSQDRTIRIWKMTSEAASSGSSVQLRKGTIEMTSYIEGPLFVSGSTSYQVSLESLLVGHEDWVYSVEWQPPTLLTGDEAHQPMSILSASMDKMMMIWRPEKNTGLWINSVTVGELSHSALGFYGGHWQPDGRSILAHGYGGSFHMWRDVGLDSENWQPQIVPSGHFAPVSDLTWARSGQYLLSVSHDQTTRIFAPWRNQVNPGDMIYWREIARPQIHGHDLNCVTFIQGSGNHRFVSGADEKVSRVFEAPLSFLKTLQQATLLKPDISEDFDNVQVLGANMSALGLSQKPIYTHAGVKESPSGNSNDGPDSMETIPDAVPTVFTEPPVEDQLAWNTLWPESHKLYGHGNELFSICCDYEGKLVASSCKSQSAAVAEIWLWEVGTWKAVGRLQSHNLTVTQMEFSHDNAFLLSVSRDRQLSIFSFRKIEGAEHRLVAKLEAHKRIIWACSWNPFGYEFATGSRDKSVKIWCVEDASSVKLLATLPQFRDSVTALAWMGRDRASNAGILAVGMDNGLIELWSISGGRASAGSTPDSLLSVACVLRFDPVLCHVSTVHRLRWREPSSTDEESTPELASCGADHTVRVFELATRRQQQLRNQEIDKDEEPTSNSHES</sequence>
<evidence type="ECO:0000256" key="3">
    <source>
        <dbReference type="ARBA" id="ARBA00005043"/>
    </source>
</evidence>
<feature type="repeat" description="WD" evidence="11">
    <location>
        <begin position="695"/>
        <end position="736"/>
    </location>
</feature>
<feature type="region of interest" description="Disordered" evidence="12">
    <location>
        <begin position="850"/>
        <end position="870"/>
    </location>
</feature>
<dbReference type="InterPro" id="IPR001680">
    <property type="entry name" value="WD40_rpt"/>
</dbReference>
<evidence type="ECO:0000256" key="4">
    <source>
        <dbReference type="ARBA" id="ARBA00005881"/>
    </source>
</evidence>
<evidence type="ECO:0000256" key="2">
    <source>
        <dbReference type="ARBA" id="ARBA00004496"/>
    </source>
</evidence>
<comment type="subcellular location">
    <subcellularLocation>
        <location evidence="2">Cytoplasm</location>
    </subcellularLocation>
    <subcellularLocation>
        <location evidence="1">Nucleus</location>
    </subcellularLocation>
</comment>
<keyword evidence="10" id="KW-0539">Nucleus</keyword>
<proteinExistence type="inferred from homology"/>
<dbReference type="GO" id="GO:0033588">
    <property type="term" value="C:elongator holoenzyme complex"/>
    <property type="evidence" value="ECO:0007669"/>
    <property type="project" value="InterPro"/>
</dbReference>
<feature type="repeat" description="WD" evidence="11">
    <location>
        <begin position="648"/>
        <end position="682"/>
    </location>
</feature>
<dbReference type="InterPro" id="IPR036322">
    <property type="entry name" value="WD40_repeat_dom_sf"/>
</dbReference>
<dbReference type="SMART" id="SM00320">
    <property type="entry name" value="WD40"/>
    <property type="match status" value="12"/>
</dbReference>
<comment type="caution">
    <text evidence="13">The sequence shown here is derived from an EMBL/GenBank/DDBJ whole genome shotgun (WGS) entry which is preliminary data.</text>
</comment>
<accession>A0A811PL14</accession>
<dbReference type="GO" id="GO:0002098">
    <property type="term" value="P:tRNA wobble uridine modification"/>
    <property type="evidence" value="ECO:0007669"/>
    <property type="project" value="InterPro"/>
</dbReference>
<keyword evidence="9" id="KW-0677">Repeat</keyword>
<dbReference type="Gene3D" id="2.130.10.10">
    <property type="entry name" value="YVTN repeat-like/Quinoprotein amine dehydrogenase"/>
    <property type="match status" value="6"/>
</dbReference>
<dbReference type="FunFam" id="2.130.10.10:FF:000400">
    <property type="entry name" value="Elongator acetyltransferase complex subunit 2"/>
    <property type="match status" value="1"/>
</dbReference>
<evidence type="ECO:0000256" key="5">
    <source>
        <dbReference type="ARBA" id="ARBA00020267"/>
    </source>
</evidence>
<evidence type="ECO:0000313" key="13">
    <source>
        <dbReference type="EMBL" id="CAD6246174.1"/>
    </source>
</evidence>
<evidence type="ECO:0000256" key="8">
    <source>
        <dbReference type="ARBA" id="ARBA00022694"/>
    </source>
</evidence>
<dbReference type="PANTHER" id="PTHR44111:SF1">
    <property type="entry name" value="ELONGATOR COMPLEX PROTEIN 2"/>
    <property type="match status" value="1"/>
</dbReference>
<comment type="similarity">
    <text evidence="4">Belongs to the WD repeat ELP2 family.</text>
</comment>
<dbReference type="SUPFAM" id="SSF50978">
    <property type="entry name" value="WD40 repeat-like"/>
    <property type="match status" value="1"/>
</dbReference>